<reference evidence="2 3" key="1">
    <citation type="journal article" date="2021" name="BMC Genomics">
        <title>Datura genome reveals duplications of psychoactive alkaloid biosynthetic genes and high mutation rate following tissue culture.</title>
        <authorList>
            <person name="Rajewski A."/>
            <person name="Carter-House D."/>
            <person name="Stajich J."/>
            <person name="Litt A."/>
        </authorList>
    </citation>
    <scope>NUCLEOTIDE SEQUENCE [LARGE SCALE GENOMIC DNA]</scope>
    <source>
        <strain evidence="2">AR-01</strain>
    </source>
</reference>
<gene>
    <name evidence="2" type="ORF">HAX54_024600</name>
</gene>
<organism evidence="2 3">
    <name type="scientific">Datura stramonium</name>
    <name type="common">Jimsonweed</name>
    <name type="synonym">Common thornapple</name>
    <dbReference type="NCBI Taxonomy" id="4076"/>
    <lineage>
        <taxon>Eukaryota</taxon>
        <taxon>Viridiplantae</taxon>
        <taxon>Streptophyta</taxon>
        <taxon>Embryophyta</taxon>
        <taxon>Tracheophyta</taxon>
        <taxon>Spermatophyta</taxon>
        <taxon>Magnoliopsida</taxon>
        <taxon>eudicotyledons</taxon>
        <taxon>Gunneridae</taxon>
        <taxon>Pentapetalae</taxon>
        <taxon>asterids</taxon>
        <taxon>lamiids</taxon>
        <taxon>Solanales</taxon>
        <taxon>Solanaceae</taxon>
        <taxon>Solanoideae</taxon>
        <taxon>Datureae</taxon>
        <taxon>Datura</taxon>
    </lineage>
</organism>
<feature type="region of interest" description="Disordered" evidence="1">
    <location>
        <begin position="69"/>
        <end position="129"/>
    </location>
</feature>
<feature type="compositionally biased region" description="Pro residues" evidence="1">
    <location>
        <begin position="91"/>
        <end position="100"/>
    </location>
</feature>
<feature type="compositionally biased region" description="Low complexity" evidence="1">
    <location>
        <begin position="101"/>
        <end position="112"/>
    </location>
</feature>
<dbReference type="Proteomes" id="UP000823775">
    <property type="component" value="Unassembled WGS sequence"/>
</dbReference>
<protein>
    <submittedName>
        <fullName evidence="2">Uncharacterized protein</fullName>
    </submittedName>
</protein>
<keyword evidence="3" id="KW-1185">Reference proteome</keyword>
<name>A0ABS8UYB2_DATST</name>
<sequence length="263" mass="29965">MCDPTTSNPNGSRNIMIPNDALETFKNRTTIQHDEHITRLTQEIKNLHGELNRIRDLTNLSITLQRPPLEHRSTAPNPPHFQSLDSQIPEHFPPQHPPPTNKNLPLTTTINPHNPSPIYTPPQSQPPTYITYATPLNPPPFNPPNQPPRHIPHISLPANTYPALETTLVNPPNQPLINNPCNPPQPPIQNTTTIQKLHAKPFNMVLSMGKRKKEDVSPVMINRGRKRSQVFPYQDQPHQPTYPYQYVETSPTFYHPPPTPYYV</sequence>
<evidence type="ECO:0000256" key="1">
    <source>
        <dbReference type="SAM" id="MobiDB-lite"/>
    </source>
</evidence>
<comment type="caution">
    <text evidence="2">The sequence shown here is derived from an EMBL/GenBank/DDBJ whole genome shotgun (WGS) entry which is preliminary data.</text>
</comment>
<accession>A0ABS8UYB2</accession>
<proteinExistence type="predicted"/>
<evidence type="ECO:0000313" key="3">
    <source>
        <dbReference type="Proteomes" id="UP000823775"/>
    </source>
</evidence>
<dbReference type="EMBL" id="JACEIK010002998">
    <property type="protein sequence ID" value="MCD9639853.1"/>
    <property type="molecule type" value="Genomic_DNA"/>
</dbReference>
<feature type="compositionally biased region" description="Pro residues" evidence="1">
    <location>
        <begin position="114"/>
        <end position="125"/>
    </location>
</feature>
<evidence type="ECO:0000313" key="2">
    <source>
        <dbReference type="EMBL" id="MCD9639853.1"/>
    </source>
</evidence>